<dbReference type="Proteomes" id="UP000184330">
    <property type="component" value="Unassembled WGS sequence"/>
</dbReference>
<keyword evidence="3" id="KW-1185">Reference proteome</keyword>
<evidence type="ECO:0000313" key="2">
    <source>
        <dbReference type="EMBL" id="CZR58967.1"/>
    </source>
</evidence>
<dbReference type="InterPro" id="IPR052973">
    <property type="entry name" value="Fungal_sec-metab_reg_TF"/>
</dbReference>
<name>A0A1L7X1S1_9HELO</name>
<evidence type="ECO:0000313" key="3">
    <source>
        <dbReference type="Proteomes" id="UP000184330"/>
    </source>
</evidence>
<evidence type="ECO:0000256" key="1">
    <source>
        <dbReference type="ARBA" id="ARBA00023242"/>
    </source>
</evidence>
<accession>A0A1L7X1S1</accession>
<dbReference type="GO" id="GO:0000981">
    <property type="term" value="F:DNA-binding transcription factor activity, RNA polymerase II-specific"/>
    <property type="evidence" value="ECO:0007669"/>
    <property type="project" value="InterPro"/>
</dbReference>
<keyword evidence="1" id="KW-0539">Nucleus</keyword>
<reference evidence="2 3" key="1">
    <citation type="submission" date="2016-03" db="EMBL/GenBank/DDBJ databases">
        <authorList>
            <person name="Ploux O."/>
        </authorList>
    </citation>
    <scope>NUCLEOTIDE SEQUENCE [LARGE SCALE GENOMIC DNA]</scope>
    <source>
        <strain evidence="2 3">UAMH 11012</strain>
    </source>
</reference>
<dbReference type="PANTHER" id="PTHR35392:SF1">
    <property type="entry name" value="ZN(II)2CYS6 TRANSCRIPTION FACTOR (EUROFUNG)"/>
    <property type="match status" value="1"/>
</dbReference>
<dbReference type="GO" id="GO:0008270">
    <property type="term" value="F:zinc ion binding"/>
    <property type="evidence" value="ECO:0007669"/>
    <property type="project" value="InterPro"/>
</dbReference>
<gene>
    <name evidence="2" type="ORF">PAC_08859</name>
</gene>
<dbReference type="CDD" id="cd00067">
    <property type="entry name" value="GAL4"/>
    <property type="match status" value="1"/>
</dbReference>
<dbReference type="OrthoDB" id="5426982at2759"/>
<dbReference type="PANTHER" id="PTHR35392">
    <property type="entry name" value="ZN(II)2CYS6 TRANSCRIPTION FACTOR (EUROFUNG)-RELATED-RELATED"/>
    <property type="match status" value="1"/>
</dbReference>
<protein>
    <submittedName>
        <fullName evidence="2">Uncharacterized protein</fullName>
    </submittedName>
</protein>
<sequence length="760" mass="85260">MEFEPGHTAFSYPRRPCRLDRSFSWTGTTKSSYNDLLGSSGSQYALTDLDCDYGYHNGAMDFLDVPSMFEDALRQLASTPCFALSPIPPQAGSPLAATIPETQPQQGVETEIDTQHLDIGNDEGFLDNTVTLGEFEQDFSSNQWLIPLANNYTVSGSPMDSSAGQSDATPSFPGLQIDQTDGFLFPSCVTTRTDQSTSLETIDEEVDFSVGNMAQHELNLIFRENITGTEAYHSQGLSLNMSVHTIADQEPMLSPIDESMLWQSLVPSSNNEAFMFSPATQDSQADEPSAVLAKVDLEIRVDCHKPAEVPLPLNDLISKFDSNPGASPPKRKRRCFTADGKTKVKGVRETGACVFCRARKVSCTPKGACTACIKLACSAVLADHICVRSRLRDTFVGVRALHGSSFDHRKARLEPLLSSLTGQPRPIQFSVESYDDHDSVPFRNNDHHIRTLASLDIQVMQCSSSALCRWKKLTKVSGIYITSDIFDGQRYVIVPSSLPTIDEFDRFGRRILLASDGGHSGQITLLLDEFLAIYCSTDNKTELRTLANLTSRIASLNNLVAYGFLNLRDGSYDLLETSPPGTYHNEKYISETVHDQIRLLAAEGLEPAENIVFRELDNINKYVGASEHARMIIGVCIMRLMLLYRDRLVRDDIRLSLPRQKKWHQYRLERASFMYRRLTVAYSTICREYDTPLTMEWRDENDNGLFEGDQMLKSIYIQLQPAFRQFCNDKLTLQYDDVLKVLLADPAKQHKSKKRRKISR</sequence>
<dbReference type="EMBL" id="FJOG01000013">
    <property type="protein sequence ID" value="CZR58967.1"/>
    <property type="molecule type" value="Genomic_DNA"/>
</dbReference>
<dbReference type="InterPro" id="IPR001138">
    <property type="entry name" value="Zn2Cys6_DnaBD"/>
</dbReference>
<organism evidence="2 3">
    <name type="scientific">Phialocephala subalpina</name>
    <dbReference type="NCBI Taxonomy" id="576137"/>
    <lineage>
        <taxon>Eukaryota</taxon>
        <taxon>Fungi</taxon>
        <taxon>Dikarya</taxon>
        <taxon>Ascomycota</taxon>
        <taxon>Pezizomycotina</taxon>
        <taxon>Leotiomycetes</taxon>
        <taxon>Helotiales</taxon>
        <taxon>Mollisiaceae</taxon>
        <taxon>Phialocephala</taxon>
        <taxon>Phialocephala fortinii species complex</taxon>
    </lineage>
</organism>
<proteinExistence type="predicted"/>
<dbReference type="AlphaFoldDB" id="A0A1L7X1S1"/>